<sequence>LGDAGFLQDKQSICKLAYYFAEKLQIKYNLDYENQDVGDECFKSYIEQNLELSIRQVEGLSVARVEGLSREKMSIFHERCETCQFCNICGKK</sequence>
<gene>
    <name evidence="1" type="ORF">HHI36_004499</name>
</gene>
<evidence type="ECO:0000313" key="1">
    <source>
        <dbReference type="EMBL" id="KAL3281286.1"/>
    </source>
</evidence>
<accession>A0ABD2NRC6</accession>
<name>A0ABD2NRC6_9CUCU</name>
<proteinExistence type="predicted"/>
<feature type="non-terminal residue" evidence="1">
    <location>
        <position position="1"/>
    </location>
</feature>
<feature type="non-terminal residue" evidence="1">
    <location>
        <position position="92"/>
    </location>
</feature>
<dbReference type="AlphaFoldDB" id="A0ABD2NRC6"/>
<keyword evidence="2" id="KW-1185">Reference proteome</keyword>
<dbReference type="Proteomes" id="UP001516400">
    <property type="component" value="Unassembled WGS sequence"/>
</dbReference>
<evidence type="ECO:0000313" key="2">
    <source>
        <dbReference type="Proteomes" id="UP001516400"/>
    </source>
</evidence>
<protein>
    <submittedName>
        <fullName evidence="1">Uncharacterized protein</fullName>
    </submittedName>
</protein>
<organism evidence="1 2">
    <name type="scientific">Cryptolaemus montrouzieri</name>
    <dbReference type="NCBI Taxonomy" id="559131"/>
    <lineage>
        <taxon>Eukaryota</taxon>
        <taxon>Metazoa</taxon>
        <taxon>Ecdysozoa</taxon>
        <taxon>Arthropoda</taxon>
        <taxon>Hexapoda</taxon>
        <taxon>Insecta</taxon>
        <taxon>Pterygota</taxon>
        <taxon>Neoptera</taxon>
        <taxon>Endopterygota</taxon>
        <taxon>Coleoptera</taxon>
        <taxon>Polyphaga</taxon>
        <taxon>Cucujiformia</taxon>
        <taxon>Coccinelloidea</taxon>
        <taxon>Coccinellidae</taxon>
        <taxon>Scymninae</taxon>
        <taxon>Scymnini</taxon>
        <taxon>Cryptolaemus</taxon>
    </lineage>
</organism>
<comment type="caution">
    <text evidence="1">The sequence shown here is derived from an EMBL/GenBank/DDBJ whole genome shotgun (WGS) entry which is preliminary data.</text>
</comment>
<reference evidence="1 2" key="1">
    <citation type="journal article" date="2021" name="BMC Biol.">
        <title>Horizontally acquired antibacterial genes associated with adaptive radiation of ladybird beetles.</title>
        <authorList>
            <person name="Li H.S."/>
            <person name="Tang X.F."/>
            <person name="Huang Y.H."/>
            <person name="Xu Z.Y."/>
            <person name="Chen M.L."/>
            <person name="Du X.Y."/>
            <person name="Qiu B.Y."/>
            <person name="Chen P.T."/>
            <person name="Zhang W."/>
            <person name="Slipinski A."/>
            <person name="Escalona H.E."/>
            <person name="Waterhouse R.M."/>
            <person name="Zwick A."/>
            <person name="Pang H."/>
        </authorList>
    </citation>
    <scope>NUCLEOTIDE SEQUENCE [LARGE SCALE GENOMIC DNA]</scope>
    <source>
        <strain evidence="1">SYSU2018</strain>
    </source>
</reference>
<dbReference type="EMBL" id="JABFTP020000144">
    <property type="protein sequence ID" value="KAL3281286.1"/>
    <property type="molecule type" value="Genomic_DNA"/>
</dbReference>